<gene>
    <name evidence="2" type="ORF">EI293_11725</name>
</gene>
<reference evidence="2 3" key="1">
    <citation type="submission" date="2018-12" db="EMBL/GenBank/DDBJ databases">
        <authorList>
            <person name="Feng G."/>
            <person name="Zhu H."/>
        </authorList>
    </citation>
    <scope>NUCLEOTIDE SEQUENCE [LARGE SCALE GENOMIC DNA]</scope>
    <source>
        <strain evidence="2 3">LMG 26000</strain>
    </source>
</reference>
<sequence length="170" mass="19720">MSSTFTPQEIEEEYVWNFFGRNAEYYLQTWRLRQQGKYITFNAAAFFLGLFWFLYRRMYLVSVLIVALLTLEAEIEKQVTGVQRGIGATVLISLVNASLLGFFANSLYLWHAERKMRKLLALGLPREELLARLRRAGGNSWWAILVVLLFALLVVWANLWLSQHAELAGR</sequence>
<name>A0A428KBH0_9BACT</name>
<protein>
    <submittedName>
        <fullName evidence="2">DUF2628 domain-containing protein</fullName>
    </submittedName>
</protein>
<dbReference type="RefSeq" id="WP_125437814.1">
    <property type="nucleotide sequence ID" value="NZ_RWIU01000003.1"/>
</dbReference>
<dbReference type="OrthoDB" id="6691119at2"/>
<accession>A0A428KBH0</accession>
<evidence type="ECO:0000313" key="2">
    <source>
        <dbReference type="EMBL" id="RSK43552.1"/>
    </source>
</evidence>
<proteinExistence type="predicted"/>
<organism evidence="2 3">
    <name type="scientific">Hymenobacter perfusus</name>
    <dbReference type="NCBI Taxonomy" id="1236770"/>
    <lineage>
        <taxon>Bacteria</taxon>
        <taxon>Pseudomonadati</taxon>
        <taxon>Bacteroidota</taxon>
        <taxon>Cytophagia</taxon>
        <taxon>Cytophagales</taxon>
        <taxon>Hymenobacteraceae</taxon>
        <taxon>Hymenobacter</taxon>
    </lineage>
</organism>
<feature type="transmembrane region" description="Helical" evidence="1">
    <location>
        <begin position="141"/>
        <end position="161"/>
    </location>
</feature>
<feature type="transmembrane region" description="Helical" evidence="1">
    <location>
        <begin position="38"/>
        <end position="55"/>
    </location>
</feature>
<evidence type="ECO:0000256" key="1">
    <source>
        <dbReference type="SAM" id="Phobius"/>
    </source>
</evidence>
<keyword evidence="3" id="KW-1185">Reference proteome</keyword>
<dbReference type="EMBL" id="RWIU01000003">
    <property type="protein sequence ID" value="RSK43552.1"/>
    <property type="molecule type" value="Genomic_DNA"/>
</dbReference>
<evidence type="ECO:0000313" key="3">
    <source>
        <dbReference type="Proteomes" id="UP000270291"/>
    </source>
</evidence>
<feature type="transmembrane region" description="Helical" evidence="1">
    <location>
        <begin position="86"/>
        <end position="110"/>
    </location>
</feature>
<keyword evidence="1" id="KW-1133">Transmembrane helix</keyword>
<keyword evidence="1" id="KW-0472">Membrane</keyword>
<dbReference type="Pfam" id="PF10947">
    <property type="entry name" value="DUF2628"/>
    <property type="match status" value="1"/>
</dbReference>
<dbReference type="InterPro" id="IPR024399">
    <property type="entry name" value="DUF2628"/>
</dbReference>
<keyword evidence="1" id="KW-0812">Transmembrane</keyword>
<dbReference type="Proteomes" id="UP000270291">
    <property type="component" value="Unassembled WGS sequence"/>
</dbReference>
<dbReference type="AlphaFoldDB" id="A0A428KBH0"/>
<comment type="caution">
    <text evidence="2">The sequence shown here is derived from an EMBL/GenBank/DDBJ whole genome shotgun (WGS) entry which is preliminary data.</text>
</comment>